<dbReference type="Gene3D" id="3.40.50.300">
    <property type="entry name" value="P-loop containing nucleotide triphosphate hydrolases"/>
    <property type="match status" value="1"/>
</dbReference>
<name>A0A1F7GIU3_9BACT</name>
<evidence type="ECO:0000256" key="2">
    <source>
        <dbReference type="ARBA" id="ARBA00022840"/>
    </source>
</evidence>
<evidence type="ECO:0000256" key="1">
    <source>
        <dbReference type="ARBA" id="ARBA00022741"/>
    </source>
</evidence>
<dbReference type="EMBL" id="MFZH01000023">
    <property type="protein sequence ID" value="OGK18857.1"/>
    <property type="molecule type" value="Genomic_DNA"/>
</dbReference>
<dbReference type="Proteomes" id="UP000176850">
    <property type="component" value="Unassembled WGS sequence"/>
</dbReference>
<sequence length="352" mass="39580">MALQHPGHPRTSLLFLGPTGPAKTDAIKSICEKIFGSQGKIVRVDTNWFDEKTLIPQIHTSPSCIVHFANIENATPEVLHTLFQILDTGKLVVDATSSVSCEEVLLICTFNTKQTNLGNEEQKKNDLTFTFTPQGSLLVTIGNSMNECTKGAHIWTKKTLEDFFSGQLVEALHEKHDNAILPKDHINTYTIFPNGVEMISAYDMLFYKAGAQETVWNVISLSEYLKADISSINTHTVSPAGVEMINSGHTLYTRKHKTDQWEISPIREYFDKNDDVWDAHSFSPSGTEVLIIGDTIWQRTGMGNEWKSTKLAFAQKKEPIQDRSKEKAIREAKVLMGEDMYALFNETVYFEA</sequence>
<dbReference type="SUPFAM" id="SSF52540">
    <property type="entry name" value="P-loop containing nucleoside triphosphate hydrolases"/>
    <property type="match status" value="1"/>
</dbReference>
<dbReference type="GO" id="GO:0034605">
    <property type="term" value="P:cellular response to heat"/>
    <property type="evidence" value="ECO:0007669"/>
    <property type="project" value="TreeGrafter"/>
</dbReference>
<dbReference type="GO" id="GO:0005524">
    <property type="term" value="F:ATP binding"/>
    <property type="evidence" value="ECO:0007669"/>
    <property type="project" value="UniProtKB-KW"/>
</dbReference>
<proteinExistence type="predicted"/>
<reference evidence="4 5" key="1">
    <citation type="journal article" date="2016" name="Nat. Commun.">
        <title>Thousands of microbial genomes shed light on interconnected biogeochemical processes in an aquifer system.</title>
        <authorList>
            <person name="Anantharaman K."/>
            <person name="Brown C.T."/>
            <person name="Hug L.A."/>
            <person name="Sharon I."/>
            <person name="Castelle C.J."/>
            <person name="Probst A.J."/>
            <person name="Thomas B.C."/>
            <person name="Singh A."/>
            <person name="Wilkins M.J."/>
            <person name="Karaoz U."/>
            <person name="Brodie E.L."/>
            <person name="Williams K.H."/>
            <person name="Hubbard S.S."/>
            <person name="Banfield J.F."/>
        </authorList>
    </citation>
    <scope>NUCLEOTIDE SEQUENCE [LARGE SCALE GENOMIC DNA]</scope>
</reference>
<organism evidence="4 5">
    <name type="scientific">Candidatus Roizmanbacteria bacterium RIFCSPHIGHO2_01_FULL_39_24</name>
    <dbReference type="NCBI Taxonomy" id="1802032"/>
    <lineage>
        <taxon>Bacteria</taxon>
        <taxon>Candidatus Roizmaniibacteriota</taxon>
    </lineage>
</organism>
<dbReference type="Pfam" id="PF07724">
    <property type="entry name" value="AAA_2"/>
    <property type="match status" value="1"/>
</dbReference>
<protein>
    <recommendedName>
        <fullName evidence="3">ATPase AAA-type core domain-containing protein</fullName>
    </recommendedName>
</protein>
<dbReference type="PANTHER" id="PTHR11638:SF18">
    <property type="entry name" value="HEAT SHOCK PROTEIN 104"/>
    <property type="match status" value="1"/>
</dbReference>
<feature type="domain" description="ATPase AAA-type core" evidence="3">
    <location>
        <begin position="51"/>
        <end position="123"/>
    </location>
</feature>
<dbReference type="GO" id="GO:0005737">
    <property type="term" value="C:cytoplasm"/>
    <property type="evidence" value="ECO:0007669"/>
    <property type="project" value="TreeGrafter"/>
</dbReference>
<dbReference type="InterPro" id="IPR027417">
    <property type="entry name" value="P-loop_NTPase"/>
</dbReference>
<dbReference type="GO" id="GO:0016887">
    <property type="term" value="F:ATP hydrolysis activity"/>
    <property type="evidence" value="ECO:0007669"/>
    <property type="project" value="InterPro"/>
</dbReference>
<dbReference type="InterPro" id="IPR003959">
    <property type="entry name" value="ATPase_AAA_core"/>
</dbReference>
<keyword evidence="1" id="KW-0547">Nucleotide-binding</keyword>
<accession>A0A1F7GIU3</accession>
<evidence type="ECO:0000259" key="3">
    <source>
        <dbReference type="Pfam" id="PF07724"/>
    </source>
</evidence>
<evidence type="ECO:0000313" key="5">
    <source>
        <dbReference type="Proteomes" id="UP000176850"/>
    </source>
</evidence>
<dbReference type="InterPro" id="IPR050130">
    <property type="entry name" value="ClpA_ClpB"/>
</dbReference>
<gene>
    <name evidence="4" type="ORF">A2799_02190</name>
</gene>
<dbReference type="PANTHER" id="PTHR11638">
    <property type="entry name" value="ATP-DEPENDENT CLP PROTEASE"/>
    <property type="match status" value="1"/>
</dbReference>
<dbReference type="AlphaFoldDB" id="A0A1F7GIU3"/>
<comment type="caution">
    <text evidence="4">The sequence shown here is derived from an EMBL/GenBank/DDBJ whole genome shotgun (WGS) entry which is preliminary data.</text>
</comment>
<evidence type="ECO:0000313" key="4">
    <source>
        <dbReference type="EMBL" id="OGK18857.1"/>
    </source>
</evidence>
<keyword evidence="2" id="KW-0067">ATP-binding</keyword>